<keyword evidence="1" id="KW-0408">Iron</keyword>
<dbReference type="Proteomes" id="UP000190460">
    <property type="component" value="Unassembled WGS sequence"/>
</dbReference>
<gene>
    <name evidence="3" type="ORF">SAMN02745130_02621</name>
</gene>
<evidence type="ECO:0000313" key="4">
    <source>
        <dbReference type="Proteomes" id="UP000190460"/>
    </source>
</evidence>
<dbReference type="STRING" id="92487.SAMN02745130_02621"/>
<keyword evidence="1" id="KW-0560">Oxidoreductase</keyword>
<dbReference type="GO" id="GO:0046872">
    <property type="term" value="F:metal ion binding"/>
    <property type="evidence" value="ECO:0007669"/>
    <property type="project" value="UniProtKB-KW"/>
</dbReference>
<dbReference type="PROSITE" id="PS51471">
    <property type="entry name" value="FE2OG_OXY"/>
    <property type="match status" value="1"/>
</dbReference>
<evidence type="ECO:0000256" key="1">
    <source>
        <dbReference type="RuleBase" id="RU003682"/>
    </source>
</evidence>
<evidence type="ECO:0000313" key="3">
    <source>
        <dbReference type="EMBL" id="SKA85450.1"/>
    </source>
</evidence>
<accession>A0A1T4X6Z9</accession>
<proteinExistence type="inferred from homology"/>
<keyword evidence="1" id="KW-0479">Metal-binding</keyword>
<evidence type="ECO:0000259" key="2">
    <source>
        <dbReference type="PROSITE" id="PS51471"/>
    </source>
</evidence>
<dbReference type="InterPro" id="IPR056470">
    <property type="entry name" value="BesD/HalB-like"/>
</dbReference>
<keyword evidence="4" id="KW-1185">Reference proteome</keyword>
<feature type="domain" description="Fe2OG dioxygenase" evidence="2">
    <location>
        <begin position="148"/>
        <end position="256"/>
    </location>
</feature>
<dbReference type="OrthoDB" id="9798229at2"/>
<dbReference type="InterPro" id="IPR005123">
    <property type="entry name" value="Oxoglu/Fe-dep_dioxygenase_dom"/>
</dbReference>
<dbReference type="RefSeq" id="WP_078923076.1">
    <property type="nucleotide sequence ID" value="NZ_FUYB01000013.1"/>
</dbReference>
<reference evidence="3 4" key="1">
    <citation type="submission" date="2017-02" db="EMBL/GenBank/DDBJ databases">
        <authorList>
            <person name="Peterson S.W."/>
        </authorList>
    </citation>
    <scope>NUCLEOTIDE SEQUENCE [LARGE SCALE GENOMIC DNA]</scope>
    <source>
        <strain evidence="3 4">ATCC 49788</strain>
    </source>
</reference>
<organism evidence="3 4">
    <name type="scientific">Thiothrix eikelboomii</name>
    <dbReference type="NCBI Taxonomy" id="92487"/>
    <lineage>
        <taxon>Bacteria</taxon>
        <taxon>Pseudomonadati</taxon>
        <taxon>Pseudomonadota</taxon>
        <taxon>Gammaproteobacteria</taxon>
        <taxon>Thiotrichales</taxon>
        <taxon>Thiotrichaceae</taxon>
        <taxon>Thiothrix</taxon>
    </lineage>
</organism>
<dbReference type="SUPFAM" id="SSF51197">
    <property type="entry name" value="Clavaminate synthase-like"/>
    <property type="match status" value="1"/>
</dbReference>
<dbReference type="Gene3D" id="2.60.120.620">
    <property type="entry name" value="q2cbj1_9rhob like domain"/>
    <property type="match status" value="1"/>
</dbReference>
<comment type="similarity">
    <text evidence="1">Belongs to the iron/ascorbate-dependent oxidoreductase family.</text>
</comment>
<dbReference type="AlphaFoldDB" id="A0A1T4X6Z9"/>
<protein>
    <recommendedName>
        <fullName evidence="2">Fe2OG dioxygenase domain-containing protein</fullName>
    </recommendedName>
</protein>
<dbReference type="GO" id="GO:0016491">
    <property type="term" value="F:oxidoreductase activity"/>
    <property type="evidence" value="ECO:0007669"/>
    <property type="project" value="UniProtKB-KW"/>
</dbReference>
<dbReference type="Pfam" id="PF23169">
    <property type="entry name" value="HalD"/>
    <property type="match status" value="1"/>
</dbReference>
<dbReference type="EMBL" id="FUYB01000013">
    <property type="protein sequence ID" value="SKA85450.1"/>
    <property type="molecule type" value="Genomic_DNA"/>
</dbReference>
<sequence>MNTNAGDTELSPAELINYTQYPIDQPQDQATQAIIRQIQVGLAEDGCAVVRDFLSPEGLRALLKEAEERSPQAYYSQKKDCNVYLNEGDASLPSDHPCNRFLPRTNGFITTDLFGEETAAHRLYFWEPLKDFLATCLGKEALYLYEDPVSSMIVNVGRPGQQFNWHFDTNEFTITLLLKAAQSGGYFEYVPDLRSPEDECYAEVQKVLDGDRSRIKRLDLREGDLQFFLGRFSLHQVTANTGDTDRLLLIMSFTEKPGVVGSVARVKDLYGKVTPAHYASEQQKVRADKLLD</sequence>
<name>A0A1T4X6Z9_9GAMM</name>